<protein>
    <submittedName>
        <fullName evidence="1">Uncharacterized protein</fullName>
    </submittedName>
</protein>
<name>A0A4Y9R8F2_9MICO</name>
<accession>A0A4Y9R8F2</accession>
<dbReference type="EMBL" id="SPQZ01000001">
    <property type="protein sequence ID" value="TFV99933.1"/>
    <property type="molecule type" value="Genomic_DNA"/>
</dbReference>
<sequence length="93" mass="10226">MTTWLTEEFIAGVQHEPLAVTFGEHDLILRRSDARRNGTPGYGAELEVVEGDVVLGYITPYSEHEHGAVRADQFTVALPVLHRTLDGALGEIL</sequence>
<dbReference type="RefSeq" id="WP_135118830.1">
    <property type="nucleotide sequence ID" value="NZ_SPQZ01000001.1"/>
</dbReference>
<dbReference type="Proteomes" id="UP000298127">
    <property type="component" value="Unassembled WGS sequence"/>
</dbReference>
<dbReference type="AlphaFoldDB" id="A0A4Y9R8F2"/>
<keyword evidence="2" id="KW-1185">Reference proteome</keyword>
<evidence type="ECO:0000313" key="2">
    <source>
        <dbReference type="Proteomes" id="UP000298127"/>
    </source>
</evidence>
<gene>
    <name evidence="1" type="ORF">E4M00_01675</name>
</gene>
<comment type="caution">
    <text evidence="1">The sequence shown here is derived from an EMBL/GenBank/DDBJ whole genome shotgun (WGS) entry which is preliminary data.</text>
</comment>
<proteinExistence type="predicted"/>
<organism evidence="1 2">
    <name type="scientific">Orlajensenia leifsoniae</name>
    <dbReference type="NCBI Taxonomy" id="2561933"/>
    <lineage>
        <taxon>Bacteria</taxon>
        <taxon>Bacillati</taxon>
        <taxon>Actinomycetota</taxon>
        <taxon>Actinomycetes</taxon>
        <taxon>Micrococcales</taxon>
        <taxon>Microbacteriaceae</taxon>
        <taxon>Orlajensenia</taxon>
    </lineage>
</organism>
<evidence type="ECO:0000313" key="1">
    <source>
        <dbReference type="EMBL" id="TFV99933.1"/>
    </source>
</evidence>
<reference evidence="1 2" key="1">
    <citation type="journal article" date="2018" name="J. Microbiol.">
        <title>Leifsonia flava sp. nov., a novel actinobacterium isolated from the rhizosphere of Aquilegia viridiflora.</title>
        <authorList>
            <person name="Cai Y."/>
            <person name="Tao W.Z."/>
            <person name="Ma Y.J."/>
            <person name="Cheng J."/>
            <person name="Zhang M.Y."/>
            <person name="Zhang Y.X."/>
        </authorList>
    </citation>
    <scope>NUCLEOTIDE SEQUENCE [LARGE SCALE GENOMIC DNA]</scope>
    <source>
        <strain evidence="1 2">SYP-B2174</strain>
    </source>
</reference>